<protein>
    <recommendedName>
        <fullName evidence="2">Heterokaryon incompatibility domain-containing protein</fullName>
    </recommendedName>
</protein>
<dbReference type="AlphaFoldDB" id="A0A6A5WPE8"/>
<keyword evidence="4" id="KW-1185">Reference proteome</keyword>
<gene>
    <name evidence="3" type="ORF">P154DRAFT_543670</name>
</gene>
<dbReference type="InterPro" id="IPR010730">
    <property type="entry name" value="HET"/>
</dbReference>
<dbReference type="OrthoDB" id="3548654at2759"/>
<dbReference type="Pfam" id="PF06985">
    <property type="entry name" value="HET"/>
    <property type="match status" value="1"/>
</dbReference>
<dbReference type="Proteomes" id="UP000799779">
    <property type="component" value="Unassembled WGS sequence"/>
</dbReference>
<evidence type="ECO:0000256" key="1">
    <source>
        <dbReference type="SAM" id="MobiDB-lite"/>
    </source>
</evidence>
<name>A0A6A5WPE8_9PLEO</name>
<proteinExistence type="predicted"/>
<evidence type="ECO:0000313" key="3">
    <source>
        <dbReference type="EMBL" id="KAF2003582.1"/>
    </source>
</evidence>
<feature type="domain" description="Heterokaryon incompatibility" evidence="2">
    <location>
        <begin position="47"/>
        <end position="183"/>
    </location>
</feature>
<evidence type="ECO:0000313" key="4">
    <source>
        <dbReference type="Proteomes" id="UP000799779"/>
    </source>
</evidence>
<dbReference type="InterPro" id="IPR052895">
    <property type="entry name" value="HetReg/Transcr_Mod"/>
</dbReference>
<feature type="region of interest" description="Disordered" evidence="1">
    <location>
        <begin position="471"/>
        <end position="490"/>
    </location>
</feature>
<dbReference type="PANTHER" id="PTHR24148:SF73">
    <property type="entry name" value="HET DOMAIN PROTEIN (AFU_ORTHOLOGUE AFUA_8G01020)"/>
    <property type="match status" value="1"/>
</dbReference>
<dbReference type="PANTHER" id="PTHR24148">
    <property type="entry name" value="ANKYRIN REPEAT DOMAIN-CONTAINING PROTEIN 39 HOMOLOG-RELATED"/>
    <property type="match status" value="1"/>
</dbReference>
<accession>A0A6A5WPE8</accession>
<evidence type="ECO:0000259" key="2">
    <source>
        <dbReference type="Pfam" id="PF06985"/>
    </source>
</evidence>
<reference evidence="3" key="1">
    <citation type="journal article" date="2020" name="Stud. Mycol.">
        <title>101 Dothideomycetes genomes: a test case for predicting lifestyles and emergence of pathogens.</title>
        <authorList>
            <person name="Haridas S."/>
            <person name="Albert R."/>
            <person name="Binder M."/>
            <person name="Bloem J."/>
            <person name="Labutti K."/>
            <person name="Salamov A."/>
            <person name="Andreopoulos B."/>
            <person name="Baker S."/>
            <person name="Barry K."/>
            <person name="Bills G."/>
            <person name="Bluhm B."/>
            <person name="Cannon C."/>
            <person name="Castanera R."/>
            <person name="Culley D."/>
            <person name="Daum C."/>
            <person name="Ezra D."/>
            <person name="Gonzalez J."/>
            <person name="Henrissat B."/>
            <person name="Kuo A."/>
            <person name="Liang C."/>
            <person name="Lipzen A."/>
            <person name="Lutzoni F."/>
            <person name="Magnuson J."/>
            <person name="Mondo S."/>
            <person name="Nolan M."/>
            <person name="Ohm R."/>
            <person name="Pangilinan J."/>
            <person name="Park H.-J."/>
            <person name="Ramirez L."/>
            <person name="Alfaro M."/>
            <person name="Sun H."/>
            <person name="Tritt A."/>
            <person name="Yoshinaga Y."/>
            <person name="Zwiers L.-H."/>
            <person name="Turgeon B."/>
            <person name="Goodwin S."/>
            <person name="Spatafora J."/>
            <person name="Crous P."/>
            <person name="Grigoriev I."/>
        </authorList>
    </citation>
    <scope>NUCLEOTIDE SEQUENCE</scope>
    <source>
        <strain evidence="3">CBS 123094</strain>
    </source>
</reference>
<organism evidence="3 4">
    <name type="scientific">Amniculicola lignicola CBS 123094</name>
    <dbReference type="NCBI Taxonomy" id="1392246"/>
    <lineage>
        <taxon>Eukaryota</taxon>
        <taxon>Fungi</taxon>
        <taxon>Dikarya</taxon>
        <taxon>Ascomycota</taxon>
        <taxon>Pezizomycotina</taxon>
        <taxon>Dothideomycetes</taxon>
        <taxon>Pleosporomycetidae</taxon>
        <taxon>Pleosporales</taxon>
        <taxon>Amniculicolaceae</taxon>
        <taxon>Amniculicola</taxon>
    </lineage>
</organism>
<sequence length="556" mass="61867">MAVIPSLYSQVQLRHKDDIRLIKILQCKDGKISCKLVTASLFEKPQFVAISYTWGPSTNAEAARGRGSTPSHRILCNNYELLVTENLHGFLIRAAENTGLASRYMWIDSICIDQSASLERTLQVQLMATIYHAAATVVVINPRNLNSKQTLQMVAPCGDISFWRSLAQLFQRRYFTRVWIIQEIALARERLTVCGKYTINWDHVVKVSKLLTVTSWTRWICPGGIPAMAGKYQSNHAIPYILEATKQSKEKNESNIMLYSFIRSHRFEASDPRDKVYALLGVAGDMVTGKARYNPVYGVRSTANTYKLAAIQILLDSDDLLLLAYAEGEVFQTIPALPSWVPDWSSTRVVGLGVTGYKSGKRIDTITSTSESKEDILKGKPFPRLLHMLCTFPRPYHTKQSPSEVFWRTLLTDTAGLPPVHPASGDCAVGFLSWFGSRLRVMREDVGGALLSDVLEILAIDGLDLSTLEPVASSNEHDQTGDSPGASEYEATFSHSPHLRAFLTPDKYFGLGSRVPLILRQAGHGAFRLVGGAYVHGLMHGEALKSGERLREIRLH</sequence>
<dbReference type="EMBL" id="ML977571">
    <property type="protein sequence ID" value="KAF2003582.1"/>
    <property type="molecule type" value="Genomic_DNA"/>
</dbReference>